<dbReference type="PANTHER" id="PTHR43664">
    <property type="entry name" value="MONOAMINE OXIDASE-RELATED"/>
    <property type="match status" value="1"/>
</dbReference>
<keyword evidence="2" id="KW-1185">Reference proteome</keyword>
<dbReference type="EMBL" id="CP021112">
    <property type="protein sequence ID" value="ARQ00243.1"/>
    <property type="molecule type" value="Genomic_DNA"/>
</dbReference>
<dbReference type="OrthoDB" id="9797938at2"/>
<dbReference type="InterPro" id="IPR029069">
    <property type="entry name" value="HotDog_dom_sf"/>
</dbReference>
<dbReference type="Proteomes" id="UP000194137">
    <property type="component" value="Chromosome"/>
</dbReference>
<sequence length="148" mass="16646">MGLYLDDLVVGQRFETESMTVTEADIIAFAKQFDPQYYHVDPVAAQKSAFGGLIASGFHTLSASMRLFFDLNLWPEAIIASPGMEHVKWLKPLRPGDTIRAAADVVDVRMSSSKPDRGVVTMDHPCWNQADEMILTFRCAHMLRRRTT</sequence>
<dbReference type="KEGG" id="psin:CAK95_15045"/>
<dbReference type="Pfam" id="PF01575">
    <property type="entry name" value="MaoC_dehydratas"/>
    <property type="match status" value="1"/>
</dbReference>
<dbReference type="SUPFAM" id="SSF54637">
    <property type="entry name" value="Thioesterase/thiol ester dehydrase-isomerase"/>
    <property type="match status" value="1"/>
</dbReference>
<dbReference type="AlphaFoldDB" id="A0A1W6ZSD4"/>
<dbReference type="InterPro" id="IPR002539">
    <property type="entry name" value="MaoC-like_dom"/>
</dbReference>
<dbReference type="PANTHER" id="PTHR43664:SF1">
    <property type="entry name" value="BETA-METHYLMALYL-COA DEHYDRATASE"/>
    <property type="match status" value="1"/>
</dbReference>
<name>A0A1W6ZSD4_9HYPH</name>
<dbReference type="Gene3D" id="3.10.129.10">
    <property type="entry name" value="Hotdog Thioesterase"/>
    <property type="match status" value="1"/>
</dbReference>
<evidence type="ECO:0000313" key="2">
    <source>
        <dbReference type="Proteomes" id="UP000194137"/>
    </source>
</evidence>
<reference evidence="1 2" key="1">
    <citation type="submission" date="2017-05" db="EMBL/GenBank/DDBJ databases">
        <title>Full genome sequence of Pseudorhodoplanes sinuspersici.</title>
        <authorList>
            <person name="Dastgheib S.M.M."/>
            <person name="Shavandi M."/>
            <person name="Tirandaz H."/>
        </authorList>
    </citation>
    <scope>NUCLEOTIDE SEQUENCE [LARGE SCALE GENOMIC DNA]</scope>
    <source>
        <strain evidence="1 2">RIPI110</strain>
    </source>
</reference>
<organism evidence="1 2">
    <name type="scientific">Pseudorhodoplanes sinuspersici</name>
    <dbReference type="NCBI Taxonomy" id="1235591"/>
    <lineage>
        <taxon>Bacteria</taxon>
        <taxon>Pseudomonadati</taxon>
        <taxon>Pseudomonadota</taxon>
        <taxon>Alphaproteobacteria</taxon>
        <taxon>Hyphomicrobiales</taxon>
        <taxon>Pseudorhodoplanes</taxon>
    </lineage>
</organism>
<proteinExistence type="predicted"/>
<evidence type="ECO:0000313" key="1">
    <source>
        <dbReference type="EMBL" id="ARQ00243.1"/>
    </source>
</evidence>
<protein>
    <submittedName>
        <fullName evidence="1">Acyl dehydratase</fullName>
    </submittedName>
</protein>
<accession>A0A1W6ZSD4</accession>
<gene>
    <name evidence="1" type="ORF">CAK95_15045</name>
</gene>
<dbReference type="InterPro" id="IPR052342">
    <property type="entry name" value="MCH/BMMD"/>
</dbReference>
<dbReference type="STRING" id="1235591.CAK95_15045"/>
<dbReference type="CDD" id="cd03454">
    <property type="entry name" value="YdeM"/>
    <property type="match status" value="1"/>
</dbReference>